<organism evidence="6 7">
    <name type="scientific">Dreissena polymorpha</name>
    <name type="common">Zebra mussel</name>
    <name type="synonym">Mytilus polymorpha</name>
    <dbReference type="NCBI Taxonomy" id="45954"/>
    <lineage>
        <taxon>Eukaryota</taxon>
        <taxon>Metazoa</taxon>
        <taxon>Spiralia</taxon>
        <taxon>Lophotrochozoa</taxon>
        <taxon>Mollusca</taxon>
        <taxon>Bivalvia</taxon>
        <taxon>Autobranchia</taxon>
        <taxon>Heteroconchia</taxon>
        <taxon>Euheterodonta</taxon>
        <taxon>Imparidentia</taxon>
        <taxon>Neoheterodontei</taxon>
        <taxon>Myida</taxon>
        <taxon>Dreissenoidea</taxon>
        <taxon>Dreissenidae</taxon>
        <taxon>Dreissena</taxon>
    </lineage>
</organism>
<keyword evidence="7" id="KW-1185">Reference proteome</keyword>
<dbReference type="GO" id="GO:0016020">
    <property type="term" value="C:membrane"/>
    <property type="evidence" value="ECO:0007669"/>
    <property type="project" value="TreeGrafter"/>
</dbReference>
<dbReference type="InterPro" id="IPR001611">
    <property type="entry name" value="Leu-rich_rpt"/>
</dbReference>
<dbReference type="Proteomes" id="UP000828390">
    <property type="component" value="Unassembled WGS sequence"/>
</dbReference>
<dbReference type="PANTHER" id="PTHR24364">
    <property type="entry name" value="LP06937P"/>
    <property type="match status" value="1"/>
</dbReference>
<keyword evidence="5" id="KW-0812">Transmembrane</keyword>
<evidence type="ECO:0000313" key="7">
    <source>
        <dbReference type="Proteomes" id="UP000828390"/>
    </source>
</evidence>
<reference evidence="6" key="1">
    <citation type="journal article" date="2019" name="bioRxiv">
        <title>The Genome of the Zebra Mussel, Dreissena polymorpha: A Resource for Invasive Species Research.</title>
        <authorList>
            <person name="McCartney M.A."/>
            <person name="Auch B."/>
            <person name="Kono T."/>
            <person name="Mallez S."/>
            <person name="Zhang Y."/>
            <person name="Obille A."/>
            <person name="Becker A."/>
            <person name="Abrahante J.E."/>
            <person name="Garbe J."/>
            <person name="Badalamenti J.P."/>
            <person name="Herman A."/>
            <person name="Mangelson H."/>
            <person name="Liachko I."/>
            <person name="Sullivan S."/>
            <person name="Sone E.D."/>
            <person name="Koren S."/>
            <person name="Silverstein K.A.T."/>
            <person name="Beckman K.B."/>
            <person name="Gohl D.M."/>
        </authorList>
    </citation>
    <scope>NUCLEOTIDE SEQUENCE</scope>
    <source>
        <strain evidence="6">Duluth1</strain>
        <tissue evidence="6">Whole animal</tissue>
    </source>
</reference>
<name>A0A9D4E5G2_DREPO</name>
<dbReference type="EMBL" id="JAIWYP010000009">
    <property type="protein sequence ID" value="KAH3773521.1"/>
    <property type="molecule type" value="Genomic_DNA"/>
</dbReference>
<evidence type="ECO:0000256" key="1">
    <source>
        <dbReference type="ARBA" id="ARBA00022614"/>
    </source>
</evidence>
<comment type="caution">
    <text evidence="6">The sequence shown here is derived from an EMBL/GenBank/DDBJ whole genome shotgun (WGS) entry which is preliminary data.</text>
</comment>
<dbReference type="SUPFAM" id="SSF52058">
    <property type="entry name" value="L domain-like"/>
    <property type="match status" value="1"/>
</dbReference>
<dbReference type="PROSITE" id="PS51450">
    <property type="entry name" value="LRR"/>
    <property type="match status" value="1"/>
</dbReference>
<accession>A0A9D4E5G2</accession>
<evidence type="ECO:0000256" key="4">
    <source>
        <dbReference type="SAM" id="Coils"/>
    </source>
</evidence>
<evidence type="ECO:0000256" key="3">
    <source>
        <dbReference type="ARBA" id="ARBA00022737"/>
    </source>
</evidence>
<keyword evidence="5" id="KW-0472">Membrane</keyword>
<gene>
    <name evidence="6" type="ORF">DPMN_174883</name>
</gene>
<keyword evidence="4" id="KW-0175">Coiled coil</keyword>
<evidence type="ECO:0000256" key="2">
    <source>
        <dbReference type="ARBA" id="ARBA00022729"/>
    </source>
</evidence>
<proteinExistence type="predicted"/>
<keyword evidence="3" id="KW-0677">Repeat</keyword>
<dbReference type="Gene3D" id="3.80.10.10">
    <property type="entry name" value="Ribonuclease Inhibitor"/>
    <property type="match status" value="1"/>
</dbReference>
<feature type="transmembrane region" description="Helical" evidence="5">
    <location>
        <begin position="102"/>
        <end position="122"/>
    </location>
</feature>
<dbReference type="InterPro" id="IPR032675">
    <property type="entry name" value="LRR_dom_sf"/>
</dbReference>
<dbReference type="AlphaFoldDB" id="A0A9D4E5G2"/>
<sequence length="194" mass="22293">MGNIEVLDLSHNSITSLNQKSRERISSSISPKLSVILDGNPLSCAVCEDYEFIQWLLLDSTHVYNRKKLTCRNGHLENEQITNMTIKKLKDICDAPLKQRQLIITLSVLLPASILLAFVVLYKRVKLRKKKRRLEEATRRLEEATRKLQSGDGSYKYAVLLFFCDEDNKIAIDDIKKNLENALGRRITTERETS</sequence>
<protein>
    <submittedName>
        <fullName evidence="6">Uncharacterized protein</fullName>
    </submittedName>
</protein>
<dbReference type="PANTHER" id="PTHR24364:SF18">
    <property type="entry name" value="LP06937P"/>
    <property type="match status" value="1"/>
</dbReference>
<keyword evidence="1" id="KW-0433">Leucine-rich repeat</keyword>
<evidence type="ECO:0000313" key="6">
    <source>
        <dbReference type="EMBL" id="KAH3773521.1"/>
    </source>
</evidence>
<keyword evidence="5" id="KW-1133">Transmembrane helix</keyword>
<reference evidence="6" key="2">
    <citation type="submission" date="2020-11" db="EMBL/GenBank/DDBJ databases">
        <authorList>
            <person name="McCartney M.A."/>
            <person name="Auch B."/>
            <person name="Kono T."/>
            <person name="Mallez S."/>
            <person name="Becker A."/>
            <person name="Gohl D.M."/>
            <person name="Silverstein K.A.T."/>
            <person name="Koren S."/>
            <person name="Bechman K.B."/>
            <person name="Herman A."/>
            <person name="Abrahante J.E."/>
            <person name="Garbe J."/>
        </authorList>
    </citation>
    <scope>NUCLEOTIDE SEQUENCE</scope>
    <source>
        <strain evidence="6">Duluth1</strain>
        <tissue evidence="6">Whole animal</tissue>
    </source>
</reference>
<feature type="coiled-coil region" evidence="4">
    <location>
        <begin position="124"/>
        <end position="192"/>
    </location>
</feature>
<keyword evidence="2" id="KW-0732">Signal</keyword>
<dbReference type="InterPro" id="IPR052286">
    <property type="entry name" value="Wnt_signaling_inhibitor"/>
</dbReference>
<evidence type="ECO:0000256" key="5">
    <source>
        <dbReference type="SAM" id="Phobius"/>
    </source>
</evidence>